<dbReference type="Proteomes" id="UP000802098">
    <property type="component" value="Unassembled WGS sequence"/>
</dbReference>
<protein>
    <recommendedName>
        <fullName evidence="3">Sulfotransferase family protein</fullName>
    </recommendedName>
</protein>
<accession>A0ABX0HUN8</accession>
<evidence type="ECO:0000313" key="1">
    <source>
        <dbReference type="EMBL" id="NHK98736.1"/>
    </source>
</evidence>
<reference evidence="1 2" key="1">
    <citation type="submission" date="2020-03" db="EMBL/GenBank/DDBJ databases">
        <title>Rubrivivax benzoatilyticus JA2 (sequenced after 10 years sub-culturing).</title>
        <authorList>
            <person name="Gupta D."/>
            <person name="Chintalapati S."/>
            <person name="Chintalapati V.R."/>
        </authorList>
    </citation>
    <scope>NUCLEOTIDE SEQUENCE [LARGE SCALE GENOMIC DNA]</scope>
    <source>
        <strain evidence="1 2">JA2-Mal</strain>
    </source>
</reference>
<dbReference type="EMBL" id="JAAOCD010000004">
    <property type="protein sequence ID" value="NHK98736.1"/>
    <property type="molecule type" value="Genomic_DNA"/>
</dbReference>
<evidence type="ECO:0000313" key="2">
    <source>
        <dbReference type="Proteomes" id="UP000802098"/>
    </source>
</evidence>
<gene>
    <name evidence="1" type="ORF">G7087_10145</name>
</gene>
<proteinExistence type="predicted"/>
<dbReference type="RefSeq" id="WP_138938775.1">
    <property type="nucleotide sequence ID" value="NZ_JAAOCD010000004.1"/>
</dbReference>
<evidence type="ECO:0008006" key="3">
    <source>
        <dbReference type="Google" id="ProtNLM"/>
    </source>
</evidence>
<comment type="caution">
    <text evidence="1">The sequence shown here is derived from an EMBL/GenBank/DDBJ whole genome shotgun (WGS) entry which is preliminary data.</text>
</comment>
<organism evidence="1 2">
    <name type="scientific">Rubrivivax benzoatilyticus</name>
    <dbReference type="NCBI Taxonomy" id="316997"/>
    <lineage>
        <taxon>Bacteria</taxon>
        <taxon>Pseudomonadati</taxon>
        <taxon>Pseudomonadota</taxon>
        <taxon>Betaproteobacteria</taxon>
        <taxon>Burkholderiales</taxon>
        <taxon>Sphaerotilaceae</taxon>
        <taxon>Rubrivivax</taxon>
    </lineage>
</organism>
<sequence>MKTKKTAGTSTEIFFEKSCCPPSLYVESHARQELVTDAGIIGYRGPDQRGSTYFHHMTASQVRSLLGEDVWQSYFKFCVMRNPYDKVVSMFWMQTPEAERERLAVARFEDVRDRFSDYVRNAHLLPLDRSVYMIDEKVAVDFFIRFEHLREDLQVVCDRLDIRQPVEGLGRYKTDCRLRPEHFGLYYNEESTAIVRQHFAWEIEQFRYGI</sequence>
<name>A0ABX0HUN8_9BURK</name>
<keyword evidence="2" id="KW-1185">Reference proteome</keyword>